<accession>A0ABW3MZ56</accession>
<gene>
    <name evidence="1" type="ORF">ACFQ2V_13690</name>
</gene>
<dbReference type="RefSeq" id="WP_386053352.1">
    <property type="nucleotide sequence ID" value="NZ_JBHTKH010000008.1"/>
</dbReference>
<sequence>MDTVNSSAPIEETFGATSVHVWPDGIEGSEGRPFGILETAELYTDGAIEAQRLEAGVKGVAWLDVLAEWEAQRDAATLWLEARGLGVWWDTPLEEVPGPGTGSALRLFAIAALVG</sequence>
<proteinExistence type="predicted"/>
<protein>
    <submittedName>
        <fullName evidence="1">Uncharacterized protein</fullName>
    </submittedName>
</protein>
<evidence type="ECO:0000313" key="1">
    <source>
        <dbReference type="EMBL" id="MFD1055363.1"/>
    </source>
</evidence>
<keyword evidence="2" id="KW-1185">Reference proteome</keyword>
<name>A0ABW3MZ56_9MICO</name>
<dbReference type="Proteomes" id="UP001597046">
    <property type="component" value="Unassembled WGS sequence"/>
</dbReference>
<evidence type="ECO:0000313" key="2">
    <source>
        <dbReference type="Proteomes" id="UP001597046"/>
    </source>
</evidence>
<organism evidence="1 2">
    <name type="scientific">Terrabacter terrigena</name>
    <dbReference type="NCBI Taxonomy" id="574718"/>
    <lineage>
        <taxon>Bacteria</taxon>
        <taxon>Bacillati</taxon>
        <taxon>Actinomycetota</taxon>
        <taxon>Actinomycetes</taxon>
        <taxon>Micrococcales</taxon>
        <taxon>Intrasporangiaceae</taxon>
        <taxon>Terrabacter</taxon>
    </lineage>
</organism>
<dbReference type="EMBL" id="JBHTKH010000008">
    <property type="protein sequence ID" value="MFD1055363.1"/>
    <property type="molecule type" value="Genomic_DNA"/>
</dbReference>
<reference evidence="2" key="1">
    <citation type="journal article" date="2019" name="Int. J. Syst. Evol. Microbiol.">
        <title>The Global Catalogue of Microorganisms (GCM) 10K type strain sequencing project: providing services to taxonomists for standard genome sequencing and annotation.</title>
        <authorList>
            <consortium name="The Broad Institute Genomics Platform"/>
            <consortium name="The Broad Institute Genome Sequencing Center for Infectious Disease"/>
            <person name="Wu L."/>
            <person name="Ma J."/>
        </authorList>
    </citation>
    <scope>NUCLEOTIDE SEQUENCE [LARGE SCALE GENOMIC DNA]</scope>
    <source>
        <strain evidence="2">CCUG 57508</strain>
    </source>
</reference>
<comment type="caution">
    <text evidence="1">The sequence shown here is derived from an EMBL/GenBank/DDBJ whole genome shotgun (WGS) entry which is preliminary data.</text>
</comment>